<sequence>MIPGYYSVIQYCPDFGRLEGANVGVLLYCPTTGYFDVKTNRRVGRIHKFFGKNRISLKQYTRLVSSFETRIRQAAKSFRDVADVRKFIGQEANDLLITDPRKVAVRVPGVQFFQLFEELVEPQPAPNRKRGLKEVLEEEFSKPEFKPLVMHDVEVHLPKIRSSLMLPYGYQNGKLTLIQPVQFPRDTATELISRAGRYQLESELIHTVGSQLVIVGEFPPGETETPQIVEKLLREKHAEFYRAEDLDSLLNVIRTTAKVVADSEGD</sequence>
<dbReference type="Proteomes" id="UP000464178">
    <property type="component" value="Chromosome"/>
</dbReference>
<dbReference type="KEGG" id="gms:SOIL9_80710"/>
<evidence type="ECO:0000313" key="1">
    <source>
        <dbReference type="EMBL" id="VTS00776.1"/>
    </source>
</evidence>
<dbReference type="InterPro" id="IPR021398">
    <property type="entry name" value="DUF3037"/>
</dbReference>
<dbReference type="RefSeq" id="WP_162672264.1">
    <property type="nucleotide sequence ID" value="NZ_LR593886.1"/>
</dbReference>
<name>A0A6P2DHQ8_9BACT</name>
<proteinExistence type="predicted"/>
<accession>A0A6P2DHQ8</accession>
<reference evidence="1 2" key="1">
    <citation type="submission" date="2019-05" db="EMBL/GenBank/DDBJ databases">
        <authorList>
            <consortium name="Science for Life Laboratories"/>
        </authorList>
    </citation>
    <scope>NUCLEOTIDE SEQUENCE [LARGE SCALE GENOMIC DNA]</scope>
    <source>
        <strain evidence="1">Soil9</strain>
    </source>
</reference>
<protein>
    <recommendedName>
        <fullName evidence="3">DUF3037 domain-containing protein</fullName>
    </recommendedName>
</protein>
<evidence type="ECO:0000313" key="2">
    <source>
        <dbReference type="Proteomes" id="UP000464178"/>
    </source>
</evidence>
<dbReference type="AlphaFoldDB" id="A0A6P2DHQ8"/>
<keyword evidence="2" id="KW-1185">Reference proteome</keyword>
<dbReference type="EMBL" id="LR593886">
    <property type="protein sequence ID" value="VTS00776.1"/>
    <property type="molecule type" value="Genomic_DNA"/>
</dbReference>
<dbReference type="Pfam" id="PF11236">
    <property type="entry name" value="DUF3037"/>
    <property type="match status" value="1"/>
</dbReference>
<evidence type="ECO:0008006" key="3">
    <source>
        <dbReference type="Google" id="ProtNLM"/>
    </source>
</evidence>
<organism evidence="1 2">
    <name type="scientific">Gemmata massiliana</name>
    <dbReference type="NCBI Taxonomy" id="1210884"/>
    <lineage>
        <taxon>Bacteria</taxon>
        <taxon>Pseudomonadati</taxon>
        <taxon>Planctomycetota</taxon>
        <taxon>Planctomycetia</taxon>
        <taxon>Gemmatales</taxon>
        <taxon>Gemmataceae</taxon>
        <taxon>Gemmata</taxon>
    </lineage>
</organism>
<gene>
    <name evidence="1" type="ORF">SOIL9_80710</name>
</gene>